<name>G0UTM5_TRYCI</name>
<proteinExistence type="predicted"/>
<feature type="region of interest" description="Disordered" evidence="1">
    <location>
        <begin position="38"/>
        <end position="58"/>
    </location>
</feature>
<feature type="compositionally biased region" description="Polar residues" evidence="1">
    <location>
        <begin position="38"/>
        <end position="52"/>
    </location>
</feature>
<reference evidence="2" key="1">
    <citation type="journal article" date="2012" name="Proc. Natl. Acad. Sci. U.S.A.">
        <title>Antigenic diversity is generated by distinct evolutionary mechanisms in African trypanosome species.</title>
        <authorList>
            <person name="Jackson A.P."/>
            <person name="Berry A."/>
            <person name="Aslett M."/>
            <person name="Allison H.C."/>
            <person name="Burton P."/>
            <person name="Vavrova-Anderson J."/>
            <person name="Brown R."/>
            <person name="Browne H."/>
            <person name="Corton N."/>
            <person name="Hauser H."/>
            <person name="Gamble J."/>
            <person name="Gilderthorp R."/>
            <person name="Marcello L."/>
            <person name="McQuillan J."/>
            <person name="Otto T.D."/>
            <person name="Quail M.A."/>
            <person name="Sanders M.J."/>
            <person name="van Tonder A."/>
            <person name="Ginger M.L."/>
            <person name="Field M.C."/>
            <person name="Barry J.D."/>
            <person name="Hertz-Fowler C."/>
            <person name="Berriman M."/>
        </authorList>
    </citation>
    <scope>NUCLEOTIDE SEQUENCE</scope>
    <source>
        <strain evidence="2">IL3000</strain>
    </source>
</reference>
<dbReference type="VEuPathDB" id="TriTrypDB:TcIL3000_9_1360"/>
<dbReference type="AlphaFoldDB" id="G0UTM5"/>
<dbReference type="EMBL" id="HE575322">
    <property type="protein sequence ID" value="CCC92739.1"/>
    <property type="molecule type" value="Genomic_DNA"/>
</dbReference>
<organism evidence="2">
    <name type="scientific">Trypanosoma congolense (strain IL3000)</name>
    <dbReference type="NCBI Taxonomy" id="1068625"/>
    <lineage>
        <taxon>Eukaryota</taxon>
        <taxon>Discoba</taxon>
        <taxon>Euglenozoa</taxon>
        <taxon>Kinetoplastea</taxon>
        <taxon>Metakinetoplastina</taxon>
        <taxon>Trypanosomatida</taxon>
        <taxon>Trypanosomatidae</taxon>
        <taxon>Trypanosoma</taxon>
        <taxon>Nannomonas</taxon>
    </lineage>
</organism>
<accession>G0UTM5</accession>
<evidence type="ECO:0000313" key="2">
    <source>
        <dbReference type="EMBL" id="CCC92739.1"/>
    </source>
</evidence>
<gene>
    <name evidence="2" type="ORF">TCIL3000_9_1360</name>
</gene>
<sequence length="356" mass="38899">MRRGIEGRVNHSGGLDFYLPPPDDRVYRRGRIQRLRDQITSWKRSGRSSSAAPVTKSGEGNWLGSCKASLDRRVMGSGLHHKKGGKTHDNKPESELGQIYYHDHIVFCVPSDKSGGKKKPFGYDNICYGVTANVGSLYGHRKDVQQTLLGQQCALNGASGANSGRFSAARDASQATSQLKQQLREAAPNPFLIAHTVKAQSIELASSVHEARMLSMRDELSGSYCLQRQAFARTTEIPIDWNEYNRFSSRFDSYASNDGFPVPKSGNRPSSAAEINFATSSNFYAGGPAASLCQEGLTSANREGSARRSTAVLHPNGRKPLRLYAIQMKGAQQKTVDDVRLGADAPRLGVHVLLKS</sequence>
<protein>
    <submittedName>
        <fullName evidence="2">Uncharacterized protein</fullName>
    </submittedName>
</protein>
<evidence type="ECO:0000256" key="1">
    <source>
        <dbReference type="SAM" id="MobiDB-lite"/>
    </source>
</evidence>